<feature type="compositionally biased region" description="Low complexity" evidence="1">
    <location>
        <begin position="465"/>
        <end position="497"/>
    </location>
</feature>
<dbReference type="GeneID" id="68294332"/>
<dbReference type="AlphaFoldDB" id="A0A9P3CWF8"/>
<gene>
    <name evidence="2" type="ORF">CKM354_000875700</name>
</gene>
<comment type="caution">
    <text evidence="2">The sequence shown here is derived from an EMBL/GenBank/DDBJ whole genome shotgun (WGS) entry which is preliminary data.</text>
</comment>
<feature type="region of interest" description="Disordered" evidence="1">
    <location>
        <begin position="982"/>
        <end position="1007"/>
    </location>
</feature>
<reference evidence="2 3" key="1">
    <citation type="submission" date="2021-01" db="EMBL/GenBank/DDBJ databases">
        <title>Cercospora kikuchii MAFF 305040 whole genome shotgun sequence.</title>
        <authorList>
            <person name="Kashiwa T."/>
            <person name="Suzuki T."/>
        </authorList>
    </citation>
    <scope>NUCLEOTIDE SEQUENCE [LARGE SCALE GENOMIC DNA]</scope>
    <source>
        <strain evidence="2 3">MAFF 305040</strain>
    </source>
</reference>
<feature type="compositionally biased region" description="Polar residues" evidence="1">
    <location>
        <begin position="190"/>
        <end position="208"/>
    </location>
</feature>
<evidence type="ECO:0000313" key="3">
    <source>
        <dbReference type="Proteomes" id="UP000825890"/>
    </source>
</evidence>
<feature type="compositionally biased region" description="Low complexity" evidence="1">
    <location>
        <begin position="982"/>
        <end position="991"/>
    </location>
</feature>
<dbReference type="OrthoDB" id="3886018at2759"/>
<feature type="compositionally biased region" description="Low complexity" evidence="1">
    <location>
        <begin position="1080"/>
        <end position="1098"/>
    </location>
</feature>
<feature type="compositionally biased region" description="Low complexity" evidence="1">
    <location>
        <begin position="179"/>
        <end position="189"/>
    </location>
</feature>
<feature type="region of interest" description="Disordered" evidence="1">
    <location>
        <begin position="817"/>
        <end position="839"/>
    </location>
</feature>
<name>A0A9P3CWF8_9PEZI</name>
<feature type="compositionally biased region" description="Basic and acidic residues" evidence="1">
    <location>
        <begin position="823"/>
        <end position="835"/>
    </location>
</feature>
<evidence type="ECO:0000313" key="2">
    <source>
        <dbReference type="EMBL" id="GIZ45598.1"/>
    </source>
</evidence>
<organism evidence="2 3">
    <name type="scientific">Cercospora kikuchii</name>
    <dbReference type="NCBI Taxonomy" id="84275"/>
    <lineage>
        <taxon>Eukaryota</taxon>
        <taxon>Fungi</taxon>
        <taxon>Dikarya</taxon>
        <taxon>Ascomycota</taxon>
        <taxon>Pezizomycotina</taxon>
        <taxon>Dothideomycetes</taxon>
        <taxon>Dothideomycetidae</taxon>
        <taxon>Mycosphaerellales</taxon>
        <taxon>Mycosphaerellaceae</taxon>
        <taxon>Cercospora</taxon>
    </lineage>
</organism>
<protein>
    <submittedName>
        <fullName evidence="2">Uncharacterized protein</fullName>
    </submittedName>
</protein>
<feature type="compositionally biased region" description="Polar residues" evidence="1">
    <location>
        <begin position="273"/>
        <end position="304"/>
    </location>
</feature>
<feature type="region of interest" description="Disordered" evidence="1">
    <location>
        <begin position="273"/>
        <end position="340"/>
    </location>
</feature>
<feature type="region of interest" description="Disordered" evidence="1">
    <location>
        <begin position="1071"/>
        <end position="1099"/>
    </location>
</feature>
<feature type="region of interest" description="Disordered" evidence="1">
    <location>
        <begin position="449"/>
        <end position="497"/>
    </location>
</feature>
<evidence type="ECO:0000256" key="1">
    <source>
        <dbReference type="SAM" id="MobiDB-lite"/>
    </source>
</evidence>
<sequence>MTITTLLHDIDTDRFKLSAEATGRLSAPHHKGLSFPGHNSRSSMNLFLLLLSICSGIEGAQTWRNSAFVSMSAISPAPASLPQATSELPSLTWSLDHALNSTEIVEVDTGLLSGSHTRPNLGRRTPSTSSVVSPRDVVAGTGITSLVYSNTASSMNSSVNSDYIPMAPSSSTFGLVGTGSATGHATSSTPLHFSNSTNGAATASTSPVPSFVATNSSRTTTTSTVRSITSLGLSLNQTARGTSYRESASTGIPVVGTSIVSSNTITTGLSLSMQATGSPLPESSKTTSDTGLTSVPATQKSTQDVSPPRSTSVATTASSAILPSGSPSADATPAPTALSDTDVQAKKDEIVQKLQGTMPRLQQWIGGIEINPKPLIEEFKLVRNMTEGLLKGIPDDHKGGGCTQSLFGALRCVAASVQKAVDDLSKGVKEGLKGTLGTLNDAIKAIPNLKPEYGNDNNNDHSLKSGTGSTRPPTSSIKPSSTFESSTTQSTSENTASSATLSSSTCTHFATATNNYVTCWSTTIGSSAASKVCETSQSIISGCTVTGTTTTTSITASIEPTLCAQSGCDVCTHSVATNRPSAIPRRASLGRRDMETPDDYDSYDDFMIAQFQGSGKDLCYVLPLRPWAGDPKPGQPYILGGTSSQAFPFKSTPFSTAVQGLYGCTSLVIVSTGGVFISHIFEDPTFMDTKKRAPQYPLGMPADDAVWERDVKKAIFRGDGTEFVTNYGLARLVMDGNVFDKKTHVLLPPLIITPQPAGVLIPGSRPDDDCRYQRRIDQLRGLIRNLMDVEPKVVTYIPLLGSAQSREQMDKTARGKVLIQYDPHAKSEDREETDPKTGQTRICSYQKAGFKVWADTQQMVSHHYWEARGDQKGHQVPVQTLIYQGNVSISSVAPATALSCRIASGALSSVATISEASLTTSTIGTSSTMLSTEAVSSGSKAASRSSLATSSISTVATALSTEAASSTSPTSTTMWTTEATTTTLSTNASPTKATGAPASFQSKEPGTSCRLTTIAPVTWTTGSSVTTIAGGAACTCNNGQMVDLNTITKFDGSLEYYCAATGSSALAVSTSRMLSPTPTPTSAAHTTAPPPSTSSRSPCKVDNRGTTVCYCYFVRGVCELPPKH</sequence>
<proteinExistence type="predicted"/>
<dbReference type="RefSeq" id="XP_044660085.1">
    <property type="nucleotide sequence ID" value="XM_044804150.1"/>
</dbReference>
<keyword evidence="3" id="KW-1185">Reference proteome</keyword>
<feature type="compositionally biased region" description="Low complexity" evidence="1">
    <location>
        <begin position="305"/>
        <end position="340"/>
    </location>
</feature>
<accession>A0A9P3CWF8</accession>
<dbReference type="Proteomes" id="UP000825890">
    <property type="component" value="Unassembled WGS sequence"/>
</dbReference>
<dbReference type="EMBL" id="BOLY01000005">
    <property type="protein sequence ID" value="GIZ45598.1"/>
    <property type="molecule type" value="Genomic_DNA"/>
</dbReference>
<feature type="compositionally biased region" description="Low complexity" evidence="1">
    <location>
        <begin position="214"/>
        <end position="223"/>
    </location>
</feature>
<feature type="region of interest" description="Disordered" evidence="1">
    <location>
        <begin position="179"/>
        <end position="223"/>
    </location>
</feature>